<feature type="domain" description="DUF8212" evidence="2">
    <location>
        <begin position="255"/>
        <end position="284"/>
    </location>
</feature>
<dbReference type="InterPro" id="IPR058525">
    <property type="entry name" value="DUF8212"/>
</dbReference>
<dbReference type="STRING" id="97972.A0A2V1EEW3"/>
<feature type="domain" description="Heterokaryon incompatibility" evidence="1">
    <location>
        <begin position="53"/>
        <end position="165"/>
    </location>
</feature>
<dbReference type="Pfam" id="PF26640">
    <property type="entry name" value="DUF8212"/>
    <property type="match status" value="1"/>
</dbReference>
<dbReference type="InterPro" id="IPR010730">
    <property type="entry name" value="HET"/>
</dbReference>
<name>A0A2V1EEW3_9PLEO</name>
<dbReference type="PANTHER" id="PTHR10622">
    <property type="entry name" value="HET DOMAIN-CONTAINING PROTEIN"/>
    <property type="match status" value="1"/>
</dbReference>
<organism evidence="3 4">
    <name type="scientific">Periconia macrospinosa</name>
    <dbReference type="NCBI Taxonomy" id="97972"/>
    <lineage>
        <taxon>Eukaryota</taxon>
        <taxon>Fungi</taxon>
        <taxon>Dikarya</taxon>
        <taxon>Ascomycota</taxon>
        <taxon>Pezizomycotina</taxon>
        <taxon>Dothideomycetes</taxon>
        <taxon>Pleosporomycetidae</taxon>
        <taxon>Pleosporales</taxon>
        <taxon>Massarineae</taxon>
        <taxon>Periconiaceae</taxon>
        <taxon>Periconia</taxon>
    </lineage>
</organism>
<dbReference type="OrthoDB" id="20872at2759"/>
<dbReference type="EMBL" id="KZ805302">
    <property type="protein sequence ID" value="PVI07990.1"/>
    <property type="molecule type" value="Genomic_DNA"/>
</dbReference>
<reference evidence="3 4" key="1">
    <citation type="journal article" date="2018" name="Sci. Rep.">
        <title>Comparative genomics provides insights into the lifestyle and reveals functional heterogeneity of dark septate endophytic fungi.</title>
        <authorList>
            <person name="Knapp D.G."/>
            <person name="Nemeth J.B."/>
            <person name="Barry K."/>
            <person name="Hainaut M."/>
            <person name="Henrissat B."/>
            <person name="Johnson J."/>
            <person name="Kuo A."/>
            <person name="Lim J.H.P."/>
            <person name="Lipzen A."/>
            <person name="Nolan M."/>
            <person name="Ohm R.A."/>
            <person name="Tamas L."/>
            <person name="Grigoriev I.V."/>
            <person name="Spatafora J.W."/>
            <person name="Nagy L.G."/>
            <person name="Kovacs G.M."/>
        </authorList>
    </citation>
    <scope>NUCLEOTIDE SEQUENCE [LARGE SCALE GENOMIC DNA]</scope>
    <source>
        <strain evidence="3 4">DSE2036</strain>
    </source>
</reference>
<dbReference type="AlphaFoldDB" id="A0A2V1EEW3"/>
<evidence type="ECO:0000259" key="2">
    <source>
        <dbReference type="Pfam" id="PF26640"/>
    </source>
</evidence>
<evidence type="ECO:0000259" key="1">
    <source>
        <dbReference type="Pfam" id="PF06985"/>
    </source>
</evidence>
<gene>
    <name evidence="3" type="ORF">DM02DRAFT_637793</name>
</gene>
<dbReference type="Pfam" id="PF06985">
    <property type="entry name" value="HET"/>
    <property type="match status" value="1"/>
</dbReference>
<evidence type="ECO:0000313" key="4">
    <source>
        <dbReference type="Proteomes" id="UP000244855"/>
    </source>
</evidence>
<proteinExistence type="predicted"/>
<sequence length="355" mass="40271">MRLINCHNFGLEDFAEENKPPYAIVSHTSQASDIVFKDYCNVDELKKKPGFEKLSKTCGIALSFGCDYCWIDTCCVDKSNFGEWSEAVNSMFKWYQNSAFCIAYLSDFEGVGLGADSECDSKVRLKAKAGLGVQDGPPAYSEVDGTHSLADLGQCRWFSCGWTLQQLIAPRYVQFYDSQWRFYLEKREFATELSRITGVPVDTIKSMDYQSRRYSVAEIMFWASSRTTTQVEDMSYCLFGLFEINLPLIYGEGGKAFFRLQEEIIRTRPDLSIFAWQTKTPDKDLAPRDRIRGLLARSPAEFSLAGGISSSGPTRGPEMEDVTEAERLLAGYAELDSRMRATRRLGSRPRSRFLR</sequence>
<protein>
    <submittedName>
        <fullName evidence="3">Uncharacterized protein</fullName>
    </submittedName>
</protein>
<keyword evidence="4" id="KW-1185">Reference proteome</keyword>
<accession>A0A2V1EEW3</accession>
<dbReference type="PANTHER" id="PTHR10622:SF12">
    <property type="entry name" value="HET DOMAIN-CONTAINING PROTEIN"/>
    <property type="match status" value="1"/>
</dbReference>
<evidence type="ECO:0000313" key="3">
    <source>
        <dbReference type="EMBL" id="PVI07990.1"/>
    </source>
</evidence>
<dbReference type="Proteomes" id="UP000244855">
    <property type="component" value="Unassembled WGS sequence"/>
</dbReference>